<sequence>MECFRIDWKNIDTRYEREEFYENIQAPKWIDFSAPLQPVDDHEWFCIKAGLHSLE</sequence>
<dbReference type="PANTHER" id="PTHR36373:SF1">
    <property type="entry name" value="EXPRESSED PROTEIN"/>
    <property type="match status" value="1"/>
</dbReference>
<organism evidence="1 2">
    <name type="scientific">Ceratopteris richardii</name>
    <name type="common">Triangle waterfern</name>
    <dbReference type="NCBI Taxonomy" id="49495"/>
    <lineage>
        <taxon>Eukaryota</taxon>
        <taxon>Viridiplantae</taxon>
        <taxon>Streptophyta</taxon>
        <taxon>Embryophyta</taxon>
        <taxon>Tracheophyta</taxon>
        <taxon>Polypodiopsida</taxon>
        <taxon>Polypodiidae</taxon>
        <taxon>Polypodiales</taxon>
        <taxon>Pteridineae</taxon>
        <taxon>Pteridaceae</taxon>
        <taxon>Parkerioideae</taxon>
        <taxon>Ceratopteris</taxon>
    </lineage>
</organism>
<dbReference type="EMBL" id="CM035406">
    <property type="protein sequence ID" value="KAH7446025.1"/>
    <property type="molecule type" value="Genomic_DNA"/>
</dbReference>
<name>A0A8T2VKC8_CERRI</name>
<dbReference type="Proteomes" id="UP000825935">
    <property type="component" value="Chromosome 1"/>
</dbReference>
<protein>
    <submittedName>
        <fullName evidence="1">Uncharacterized protein</fullName>
    </submittedName>
</protein>
<reference evidence="1" key="1">
    <citation type="submission" date="2021-08" db="EMBL/GenBank/DDBJ databases">
        <title>WGS assembly of Ceratopteris richardii.</title>
        <authorList>
            <person name="Marchant D.B."/>
            <person name="Chen G."/>
            <person name="Jenkins J."/>
            <person name="Shu S."/>
            <person name="Leebens-Mack J."/>
            <person name="Grimwood J."/>
            <person name="Schmutz J."/>
            <person name="Soltis P."/>
            <person name="Soltis D."/>
            <person name="Chen Z.-H."/>
        </authorList>
    </citation>
    <scope>NUCLEOTIDE SEQUENCE</scope>
    <source>
        <strain evidence="1">Whitten #5841</strain>
        <tissue evidence="1">Leaf</tissue>
    </source>
</reference>
<dbReference type="AlphaFoldDB" id="A0A8T2VKC8"/>
<gene>
    <name evidence="1" type="ORF">KP509_01G033400</name>
</gene>
<dbReference type="PANTHER" id="PTHR36373">
    <property type="entry name" value="EXPRESSED PROTEIN"/>
    <property type="match status" value="1"/>
</dbReference>
<accession>A0A8T2VKC8</accession>
<keyword evidence="2" id="KW-1185">Reference proteome</keyword>
<comment type="caution">
    <text evidence="1">The sequence shown here is derived from an EMBL/GenBank/DDBJ whole genome shotgun (WGS) entry which is preliminary data.</text>
</comment>
<dbReference type="OrthoDB" id="1924112at2759"/>
<proteinExistence type="predicted"/>
<evidence type="ECO:0000313" key="1">
    <source>
        <dbReference type="EMBL" id="KAH7446025.1"/>
    </source>
</evidence>
<evidence type="ECO:0000313" key="2">
    <source>
        <dbReference type="Proteomes" id="UP000825935"/>
    </source>
</evidence>